<evidence type="ECO:0000313" key="2">
    <source>
        <dbReference type="EMBL" id="KAK8083436.1"/>
    </source>
</evidence>
<gene>
    <name evidence="2" type="ORF">PG996_002217</name>
</gene>
<evidence type="ECO:0000256" key="1">
    <source>
        <dbReference type="SAM" id="MobiDB-lite"/>
    </source>
</evidence>
<sequence>MQSGCEDERLKRIATVVRVANISDSTGTRGVEDQDRRAVLTPLGGGPSLRPWRRVPISRDGCPECSGDSAKLSWLRSWFFGTAPPQARNHASSSATATAQTSEEDTTMANGIDYEEKALHPRPQLANRLCVVTTTFRENPLGDDGQPPGNTPVVTLTPVVQQDETSTANPAPPAATDSARLVTPSVHLVEDKGHFFGCDEQEKAMGEKPSGPK</sequence>
<feature type="compositionally biased region" description="Low complexity" evidence="1">
    <location>
        <begin position="91"/>
        <end position="101"/>
    </location>
</feature>
<keyword evidence="3" id="KW-1185">Reference proteome</keyword>
<protein>
    <submittedName>
        <fullName evidence="2">Uncharacterized protein</fullName>
    </submittedName>
</protein>
<evidence type="ECO:0000313" key="3">
    <source>
        <dbReference type="Proteomes" id="UP001446871"/>
    </source>
</evidence>
<dbReference type="Proteomes" id="UP001446871">
    <property type="component" value="Unassembled WGS sequence"/>
</dbReference>
<organism evidence="2 3">
    <name type="scientific">Apiospora saccharicola</name>
    <dbReference type="NCBI Taxonomy" id="335842"/>
    <lineage>
        <taxon>Eukaryota</taxon>
        <taxon>Fungi</taxon>
        <taxon>Dikarya</taxon>
        <taxon>Ascomycota</taxon>
        <taxon>Pezizomycotina</taxon>
        <taxon>Sordariomycetes</taxon>
        <taxon>Xylariomycetidae</taxon>
        <taxon>Amphisphaeriales</taxon>
        <taxon>Apiosporaceae</taxon>
        <taxon>Apiospora</taxon>
    </lineage>
</organism>
<reference evidence="2 3" key="1">
    <citation type="submission" date="2023-01" db="EMBL/GenBank/DDBJ databases">
        <title>Analysis of 21 Apiospora genomes using comparative genomics revels a genus with tremendous synthesis potential of carbohydrate active enzymes and secondary metabolites.</title>
        <authorList>
            <person name="Sorensen T."/>
        </authorList>
    </citation>
    <scope>NUCLEOTIDE SEQUENCE [LARGE SCALE GENOMIC DNA]</scope>
    <source>
        <strain evidence="2 3">CBS 83171</strain>
    </source>
</reference>
<comment type="caution">
    <text evidence="2">The sequence shown here is derived from an EMBL/GenBank/DDBJ whole genome shotgun (WGS) entry which is preliminary data.</text>
</comment>
<proteinExistence type="predicted"/>
<dbReference type="EMBL" id="JAQQWM010000001">
    <property type="protein sequence ID" value="KAK8083436.1"/>
    <property type="molecule type" value="Genomic_DNA"/>
</dbReference>
<feature type="region of interest" description="Disordered" evidence="1">
    <location>
        <begin position="85"/>
        <end position="106"/>
    </location>
</feature>
<name>A0ABR1WLV0_9PEZI</name>
<accession>A0ABR1WLV0</accession>